<accession>A0AC61S465</accession>
<name>A0AC61S465_9BACT</name>
<protein>
    <submittedName>
        <fullName evidence="1">Gfo/Idh/MocA family oxidoreductase</fullName>
    </submittedName>
</protein>
<organism evidence="1 2">
    <name type="scientific">Muribaculum caecicola</name>
    <dbReference type="NCBI Taxonomy" id="3038144"/>
    <lineage>
        <taxon>Bacteria</taxon>
        <taxon>Pseudomonadati</taxon>
        <taxon>Bacteroidota</taxon>
        <taxon>Bacteroidia</taxon>
        <taxon>Bacteroidales</taxon>
        <taxon>Muribaculaceae</taxon>
        <taxon>Muribaculum</taxon>
    </lineage>
</organism>
<dbReference type="EMBL" id="SSTG01000109">
    <property type="protein sequence ID" value="THG46440.1"/>
    <property type="molecule type" value="Genomic_DNA"/>
</dbReference>
<comment type="caution">
    <text evidence="1">The sequence shown here is derived from an EMBL/GenBank/DDBJ whole genome shotgun (WGS) entry which is preliminary data.</text>
</comment>
<proteinExistence type="predicted"/>
<keyword evidence="2" id="KW-1185">Reference proteome</keyword>
<sequence length="464" mass="51647">MVAALCFASIFSSSCVRNKTGLASKTITTAVPERAEGQTDMVGFAAEPIDTVRVGFIGLGMRGPGAVERFTHIPGTKIVALCDIEPDRVDSAQQILRRAGLPDAASYSGSDTAWRALCQRTDINLVYVATDWVNHAPMGVYAMEQGKHVAIEVPAAMNLDEIWSLIETSEKTRRHCMQLENCVYDFFEMNTLNMAQQGLFGEPVHVEGAYIHNLEPYWKEYHNNWRLAYNQKYRGDVYPTHGMGPACQLLDIHRGDRMTTLVAMDSDPFTGPEVANNVNGQQVDSFANGDHTMTMIRTANGKTIHIQHDVMNPRPYSRMYQITGTKGFANKYPNAGYAFEPEALPEGTTPDHENLNSHRYLTDEQKAALLEKYTHPIVREIGEMAKSVGGHGGMDFIMDYRLVYCLRNGLPLDMDVYDLAEWCSLVPLTALSIENGSAPVEVPDFTRGAWQKVKGYRHASAPEK</sequence>
<evidence type="ECO:0000313" key="1">
    <source>
        <dbReference type="EMBL" id="THG46440.1"/>
    </source>
</evidence>
<reference evidence="1" key="1">
    <citation type="submission" date="2019-04" db="EMBL/GenBank/DDBJ databases">
        <title>Microbes associate with the intestines of laboratory mice.</title>
        <authorList>
            <person name="Navarre W."/>
            <person name="Wong E."/>
            <person name="Huang K.C."/>
            <person name="Tropini C."/>
            <person name="Ng K."/>
            <person name="Yu B."/>
        </authorList>
    </citation>
    <scope>NUCLEOTIDE SEQUENCE</scope>
    <source>
        <strain evidence="1">NM86_A22</strain>
    </source>
</reference>
<dbReference type="Proteomes" id="UP000305401">
    <property type="component" value="Unassembled WGS sequence"/>
</dbReference>
<gene>
    <name evidence="1" type="ORF">E5990_08250</name>
</gene>
<evidence type="ECO:0000313" key="2">
    <source>
        <dbReference type="Proteomes" id="UP000305401"/>
    </source>
</evidence>